<dbReference type="InterPro" id="IPR009589">
    <property type="entry name" value="PH_YyaB-like"/>
</dbReference>
<feature type="transmembrane region" description="Helical" evidence="1">
    <location>
        <begin position="18"/>
        <end position="36"/>
    </location>
</feature>
<proteinExistence type="predicted"/>
<organism evidence="3 4">
    <name type="scientific">Thalassobacillus hwangdonensis</name>
    <dbReference type="NCBI Taxonomy" id="546108"/>
    <lineage>
        <taxon>Bacteria</taxon>
        <taxon>Bacillati</taxon>
        <taxon>Bacillota</taxon>
        <taxon>Bacilli</taxon>
        <taxon>Bacillales</taxon>
        <taxon>Bacillaceae</taxon>
        <taxon>Thalassobacillus</taxon>
    </lineage>
</organism>
<evidence type="ECO:0000256" key="1">
    <source>
        <dbReference type="SAM" id="Phobius"/>
    </source>
</evidence>
<dbReference type="Pfam" id="PF06713">
    <property type="entry name" value="bPH_4"/>
    <property type="match status" value="1"/>
</dbReference>
<evidence type="ECO:0000313" key="3">
    <source>
        <dbReference type="EMBL" id="MFD1019350.1"/>
    </source>
</evidence>
<keyword evidence="4" id="KW-1185">Reference proteome</keyword>
<name>A0ABW3L075_9BACI</name>
<sequence length="119" mass="13498">MLIPVGIIGVAVDPAEGWIGLFIIGLIEIVMLWALIQSYHEVTEQAFITRFGPIKKAILLRDIREVTYTYNPIASPSWTFKRLKVTDKDHRHILTSAPKDADALRTILKERCKQANIDV</sequence>
<gene>
    <name evidence="3" type="ORF">ACFQ2J_09225</name>
</gene>
<feature type="domain" description="Uncharacterized protein YyaB-like PH" evidence="2">
    <location>
        <begin position="39"/>
        <end position="112"/>
    </location>
</feature>
<keyword evidence="1" id="KW-1133">Transmembrane helix</keyword>
<evidence type="ECO:0000259" key="2">
    <source>
        <dbReference type="Pfam" id="PF06713"/>
    </source>
</evidence>
<dbReference type="EMBL" id="JBHTKL010000005">
    <property type="protein sequence ID" value="MFD1019350.1"/>
    <property type="molecule type" value="Genomic_DNA"/>
</dbReference>
<dbReference type="Proteomes" id="UP001596990">
    <property type="component" value="Unassembled WGS sequence"/>
</dbReference>
<protein>
    <submittedName>
        <fullName evidence="3">PH domain-containing protein</fullName>
    </submittedName>
</protein>
<evidence type="ECO:0000313" key="4">
    <source>
        <dbReference type="Proteomes" id="UP001596990"/>
    </source>
</evidence>
<accession>A0ABW3L075</accession>
<reference evidence="4" key="1">
    <citation type="journal article" date="2019" name="Int. J. Syst. Evol. Microbiol.">
        <title>The Global Catalogue of Microorganisms (GCM) 10K type strain sequencing project: providing services to taxonomists for standard genome sequencing and annotation.</title>
        <authorList>
            <consortium name="The Broad Institute Genomics Platform"/>
            <consortium name="The Broad Institute Genome Sequencing Center for Infectious Disease"/>
            <person name="Wu L."/>
            <person name="Ma J."/>
        </authorList>
    </citation>
    <scope>NUCLEOTIDE SEQUENCE [LARGE SCALE GENOMIC DNA]</scope>
    <source>
        <strain evidence="4">CCUG 56607</strain>
    </source>
</reference>
<keyword evidence="1" id="KW-0812">Transmembrane</keyword>
<keyword evidence="1" id="KW-0472">Membrane</keyword>
<comment type="caution">
    <text evidence="3">The sequence shown here is derived from an EMBL/GenBank/DDBJ whole genome shotgun (WGS) entry which is preliminary data.</text>
</comment>